<protein>
    <submittedName>
        <fullName evidence="2">4,5-dihydroxyphthalate decarboxylase</fullName>
    </submittedName>
</protein>
<sequence length="350" mass="38719">MSAPSSRKAGELVQPARDHRRVHPPRRVGGAPVLDTALGRRGVVEAIASGLARPRVKLDLHDIQPLPKAFRMMVEERTFHFAEMPLNTLAMAIEHGRPLIGLPIVLNRDFHYRSIVVGAKSTIRDPRDLIGRRVGVRAYSQTTGVWARGLLSDEFGVAHSDIRWVTTEGAHVSDYVDPDFVERAPAGSTLPALLASGDIDAAVIMDPKLESKVARPLFPDAFERAATAYGQTGIFPVNHVVALDTDIAEQFPWLADELYALFSDSKNAYRARLSAEGPRDDADRYALDLQNYVVKGDFNPYGLDANRASIEQLVRYARTQGLITRELDVERLFLPVNDIHSSLAPTKDRS</sequence>
<dbReference type="RefSeq" id="WP_089252247.1">
    <property type="nucleotide sequence ID" value="NZ_FZOW01000027.1"/>
</dbReference>
<dbReference type="EMBL" id="FZOW01000027">
    <property type="protein sequence ID" value="SNT48689.1"/>
    <property type="molecule type" value="Genomic_DNA"/>
</dbReference>
<reference evidence="3" key="1">
    <citation type="submission" date="2017-06" db="EMBL/GenBank/DDBJ databases">
        <authorList>
            <person name="Varghese N."/>
            <person name="Submissions S."/>
        </authorList>
    </citation>
    <scope>NUCLEOTIDE SEQUENCE [LARGE SCALE GENOMIC DNA]</scope>
    <source>
        <strain evidence="3">JCM 23211</strain>
    </source>
</reference>
<evidence type="ECO:0000256" key="1">
    <source>
        <dbReference type="SAM" id="MobiDB-lite"/>
    </source>
</evidence>
<dbReference type="AlphaFoldDB" id="A0A239N3D5"/>
<keyword evidence="3" id="KW-1185">Reference proteome</keyword>
<proteinExistence type="predicted"/>
<evidence type="ECO:0000313" key="3">
    <source>
        <dbReference type="Proteomes" id="UP000198327"/>
    </source>
</evidence>
<dbReference type="SUPFAM" id="SSF53850">
    <property type="entry name" value="Periplasmic binding protein-like II"/>
    <property type="match status" value="1"/>
</dbReference>
<dbReference type="Proteomes" id="UP000198327">
    <property type="component" value="Unassembled WGS sequence"/>
</dbReference>
<evidence type="ECO:0000313" key="2">
    <source>
        <dbReference type="EMBL" id="SNT48689.1"/>
    </source>
</evidence>
<feature type="region of interest" description="Disordered" evidence="1">
    <location>
        <begin position="1"/>
        <end position="31"/>
    </location>
</feature>
<gene>
    <name evidence="2" type="ORF">SAMN05421642_12727</name>
</gene>
<dbReference type="Gene3D" id="3.40.190.10">
    <property type="entry name" value="Periplasmic binding protein-like II"/>
    <property type="match status" value="1"/>
</dbReference>
<name>A0A239N3D5_9NOCA</name>
<accession>A0A239N3D5</accession>
<organism evidence="2 3">
    <name type="scientific">Rhodococcoides kyotonense</name>
    <dbReference type="NCBI Taxonomy" id="398843"/>
    <lineage>
        <taxon>Bacteria</taxon>
        <taxon>Bacillati</taxon>
        <taxon>Actinomycetota</taxon>
        <taxon>Actinomycetes</taxon>
        <taxon>Mycobacteriales</taxon>
        <taxon>Nocardiaceae</taxon>
        <taxon>Rhodococcoides</taxon>
    </lineage>
</organism>
<dbReference type="OrthoDB" id="3805543at2"/>